<evidence type="ECO:0000313" key="1">
    <source>
        <dbReference type="EMBL" id="KAK3390891.1"/>
    </source>
</evidence>
<dbReference type="Proteomes" id="UP001285441">
    <property type="component" value="Unassembled WGS sequence"/>
</dbReference>
<name>A0AAE0U4Q4_9PEZI</name>
<accession>A0AAE0U4Q4</accession>
<proteinExistence type="predicted"/>
<organism evidence="1 2">
    <name type="scientific">Podospora didyma</name>
    <dbReference type="NCBI Taxonomy" id="330526"/>
    <lineage>
        <taxon>Eukaryota</taxon>
        <taxon>Fungi</taxon>
        <taxon>Dikarya</taxon>
        <taxon>Ascomycota</taxon>
        <taxon>Pezizomycotina</taxon>
        <taxon>Sordariomycetes</taxon>
        <taxon>Sordariomycetidae</taxon>
        <taxon>Sordariales</taxon>
        <taxon>Podosporaceae</taxon>
        <taxon>Podospora</taxon>
    </lineage>
</organism>
<reference evidence="1" key="1">
    <citation type="journal article" date="2023" name="Mol. Phylogenet. Evol.">
        <title>Genome-scale phylogeny and comparative genomics of the fungal order Sordariales.</title>
        <authorList>
            <person name="Hensen N."/>
            <person name="Bonometti L."/>
            <person name="Westerberg I."/>
            <person name="Brannstrom I.O."/>
            <person name="Guillou S."/>
            <person name="Cros-Aarteil S."/>
            <person name="Calhoun S."/>
            <person name="Haridas S."/>
            <person name="Kuo A."/>
            <person name="Mondo S."/>
            <person name="Pangilinan J."/>
            <person name="Riley R."/>
            <person name="LaButti K."/>
            <person name="Andreopoulos B."/>
            <person name="Lipzen A."/>
            <person name="Chen C."/>
            <person name="Yan M."/>
            <person name="Daum C."/>
            <person name="Ng V."/>
            <person name="Clum A."/>
            <person name="Steindorff A."/>
            <person name="Ohm R.A."/>
            <person name="Martin F."/>
            <person name="Silar P."/>
            <person name="Natvig D.O."/>
            <person name="Lalanne C."/>
            <person name="Gautier V."/>
            <person name="Ament-Velasquez S.L."/>
            <person name="Kruys A."/>
            <person name="Hutchinson M.I."/>
            <person name="Powell A.J."/>
            <person name="Barry K."/>
            <person name="Miller A.N."/>
            <person name="Grigoriev I.V."/>
            <person name="Debuchy R."/>
            <person name="Gladieux P."/>
            <person name="Hiltunen Thoren M."/>
            <person name="Johannesson H."/>
        </authorList>
    </citation>
    <scope>NUCLEOTIDE SEQUENCE</scope>
    <source>
        <strain evidence="1">CBS 232.78</strain>
    </source>
</reference>
<dbReference type="AlphaFoldDB" id="A0AAE0U4Q4"/>
<dbReference type="EMBL" id="JAULSW010000002">
    <property type="protein sequence ID" value="KAK3390891.1"/>
    <property type="molecule type" value="Genomic_DNA"/>
</dbReference>
<gene>
    <name evidence="1" type="ORF">B0H63DRAFT_125336</name>
</gene>
<protein>
    <submittedName>
        <fullName evidence="1">Uncharacterized protein</fullName>
    </submittedName>
</protein>
<sequence>MQAAALRWPAGLAKLLARMFRHISALDANHYSEKAALLAVSYVLFAVRPPGCLSIGARPVVPVESEAPALASSIWRWMVVWWRQRRHLASIAPGNIRPALSLVNPGPDIERPKLWLAAVVRPDTSAHLKDPVGNQTHKRITAMFPRFAAALLNTFVFGSWTATMFDKNPARGLGGI</sequence>
<evidence type="ECO:0000313" key="2">
    <source>
        <dbReference type="Proteomes" id="UP001285441"/>
    </source>
</evidence>
<comment type="caution">
    <text evidence="1">The sequence shown here is derived from an EMBL/GenBank/DDBJ whole genome shotgun (WGS) entry which is preliminary data.</text>
</comment>
<keyword evidence="2" id="KW-1185">Reference proteome</keyword>
<reference evidence="1" key="2">
    <citation type="submission" date="2023-06" db="EMBL/GenBank/DDBJ databases">
        <authorList>
            <consortium name="Lawrence Berkeley National Laboratory"/>
            <person name="Haridas S."/>
            <person name="Hensen N."/>
            <person name="Bonometti L."/>
            <person name="Westerberg I."/>
            <person name="Brannstrom I.O."/>
            <person name="Guillou S."/>
            <person name="Cros-Aarteil S."/>
            <person name="Calhoun S."/>
            <person name="Kuo A."/>
            <person name="Mondo S."/>
            <person name="Pangilinan J."/>
            <person name="Riley R."/>
            <person name="LaButti K."/>
            <person name="Andreopoulos B."/>
            <person name="Lipzen A."/>
            <person name="Chen C."/>
            <person name="Yanf M."/>
            <person name="Daum C."/>
            <person name="Ng V."/>
            <person name="Clum A."/>
            <person name="Steindorff A."/>
            <person name="Ohm R."/>
            <person name="Martin F."/>
            <person name="Silar P."/>
            <person name="Natvig D."/>
            <person name="Lalanne C."/>
            <person name="Gautier V."/>
            <person name="Ament-velasquez S.L."/>
            <person name="Kruys A."/>
            <person name="Hutchinson M.I."/>
            <person name="Powell A.J."/>
            <person name="Barry K."/>
            <person name="Miller A.N."/>
            <person name="Grigoriev I.V."/>
            <person name="Debuchy R."/>
            <person name="Gladieux P."/>
            <person name="Thoren M.H."/>
            <person name="Johannesson H."/>
        </authorList>
    </citation>
    <scope>NUCLEOTIDE SEQUENCE</scope>
    <source>
        <strain evidence="1">CBS 232.78</strain>
    </source>
</reference>